<dbReference type="InterPro" id="IPR044563">
    <property type="entry name" value="Sgt1-like"/>
</dbReference>
<accession>A5JEL3</accession>
<dbReference type="OMA" id="MEMAYDF"/>
<dbReference type="PANTHER" id="PTHR45862">
    <property type="entry name" value="PROTEIN SGT1 HOMOLOG"/>
    <property type="match status" value="1"/>
</dbReference>
<protein>
    <recommendedName>
        <fullName evidence="1">SGS domain-containing protein</fullName>
    </recommendedName>
</protein>
<dbReference type="Pfam" id="PF05002">
    <property type="entry name" value="SGS"/>
    <property type="match status" value="1"/>
</dbReference>
<dbReference type="VEuPathDB" id="MicrosporidiaDB:NBO_72g0016"/>
<name>A5JEL3_NOSBO</name>
<dbReference type="InterPro" id="IPR007699">
    <property type="entry name" value="SGS_dom"/>
</dbReference>
<dbReference type="AlphaFoldDB" id="A5JEL3"/>
<feature type="domain" description="SGS" evidence="1">
    <location>
        <begin position="58"/>
        <end position="152"/>
    </location>
</feature>
<dbReference type="InterPro" id="IPR008978">
    <property type="entry name" value="HSP20-like_chaperone"/>
</dbReference>
<dbReference type="EMBL" id="EF103588">
    <property type="protein sequence ID" value="ABO69724.1"/>
    <property type="molecule type" value="Genomic_DNA"/>
</dbReference>
<reference evidence="2" key="1">
    <citation type="journal article" date="2007" name="J. Eukaryot. Microbiol.">
        <title>A complete Sec61 complex in Nosema bombycis and its comparative genomics analyses.</title>
        <authorList>
            <person name="Wu Z."/>
            <person name="Li Y."/>
            <person name="Pan G."/>
            <person name="Li C."/>
            <person name="Hu J."/>
            <person name="Liu H."/>
            <person name="Zhou Z."/>
            <person name="Xiang Z."/>
        </authorList>
    </citation>
    <scope>NUCLEOTIDE SEQUENCE</scope>
</reference>
<dbReference type="SUPFAM" id="SSF49764">
    <property type="entry name" value="HSP20-like chaperones"/>
    <property type="match status" value="1"/>
</dbReference>
<evidence type="ECO:0000313" key="2">
    <source>
        <dbReference type="EMBL" id="ABO69724.1"/>
    </source>
</evidence>
<dbReference type="PROSITE" id="PS51048">
    <property type="entry name" value="SGS"/>
    <property type="match status" value="1"/>
</dbReference>
<organism evidence="2">
    <name type="scientific">Nosema bombycis</name>
    <name type="common">Microsporidian parasite</name>
    <name type="synonym">Pebrine of silkworm</name>
    <dbReference type="NCBI Taxonomy" id="27978"/>
    <lineage>
        <taxon>Eukaryota</taxon>
        <taxon>Fungi</taxon>
        <taxon>Fungi incertae sedis</taxon>
        <taxon>Microsporidia</taxon>
        <taxon>Nosematidae</taxon>
        <taxon>Nosema</taxon>
    </lineage>
</organism>
<dbReference type="GO" id="GO:0051087">
    <property type="term" value="F:protein-folding chaperone binding"/>
    <property type="evidence" value="ECO:0007669"/>
    <property type="project" value="InterPro"/>
</dbReference>
<proteinExistence type="predicted"/>
<sequence length="152" mass="17937">MDFAETKDKIFIFLYNTEIETAFMEDSVTLVIKPLKSIILYRPVFPDITIKKTESKVELVLKKKENIKWYTINGPKTKEYKPRFSKQKEIDLCKEEDINNIEEDAFTLISRIYDISNDDVRRAMEKSFIESDGTVLSTDWEEVKNKKVLPKK</sequence>
<evidence type="ECO:0000259" key="1">
    <source>
        <dbReference type="PROSITE" id="PS51048"/>
    </source>
</evidence>